<dbReference type="EMBL" id="CAIIXF020000006">
    <property type="protein sequence ID" value="CAH1786742.1"/>
    <property type="molecule type" value="Genomic_DNA"/>
</dbReference>
<comment type="caution">
    <text evidence="2">The sequence shown here is derived from an EMBL/GenBank/DDBJ whole genome shotgun (WGS) entry which is preliminary data.</text>
</comment>
<dbReference type="SMART" id="SM00558">
    <property type="entry name" value="JmjC"/>
    <property type="match status" value="1"/>
</dbReference>
<evidence type="ECO:0000313" key="2">
    <source>
        <dbReference type="EMBL" id="CAH1786742.1"/>
    </source>
</evidence>
<dbReference type="PANTHER" id="PTHR12461">
    <property type="entry name" value="HYPOXIA-INDUCIBLE FACTOR 1 ALPHA INHIBITOR-RELATED"/>
    <property type="match status" value="1"/>
</dbReference>
<accession>A0A8S4P1W5</accession>
<dbReference type="InterPro" id="IPR003347">
    <property type="entry name" value="JmjC_dom"/>
</dbReference>
<dbReference type="Pfam" id="PF13621">
    <property type="entry name" value="Cupin_8"/>
    <property type="match status" value="1"/>
</dbReference>
<dbReference type="PANTHER" id="PTHR12461:SF99">
    <property type="entry name" value="BIFUNCTIONAL PEPTIDASE AND (3S)-LYSYL HYDROXYLASE JMJD7"/>
    <property type="match status" value="1"/>
</dbReference>
<keyword evidence="3" id="KW-1185">Reference proteome</keyword>
<reference evidence="2" key="1">
    <citation type="submission" date="2022-03" db="EMBL/GenBank/DDBJ databases">
        <authorList>
            <person name="Martin C."/>
        </authorList>
    </citation>
    <scope>NUCLEOTIDE SEQUENCE</scope>
</reference>
<dbReference type="SUPFAM" id="SSF51197">
    <property type="entry name" value="Clavaminate synthase-like"/>
    <property type="match status" value="1"/>
</dbReference>
<dbReference type="OrthoDB" id="415358at2759"/>
<dbReference type="Proteomes" id="UP000749559">
    <property type="component" value="Unassembled WGS sequence"/>
</dbReference>
<dbReference type="InterPro" id="IPR041667">
    <property type="entry name" value="Cupin_8"/>
</dbReference>
<dbReference type="PROSITE" id="PS51184">
    <property type="entry name" value="JMJC"/>
    <property type="match status" value="1"/>
</dbReference>
<organism evidence="2 3">
    <name type="scientific">Owenia fusiformis</name>
    <name type="common">Polychaete worm</name>
    <dbReference type="NCBI Taxonomy" id="6347"/>
    <lineage>
        <taxon>Eukaryota</taxon>
        <taxon>Metazoa</taxon>
        <taxon>Spiralia</taxon>
        <taxon>Lophotrochozoa</taxon>
        <taxon>Annelida</taxon>
        <taxon>Polychaeta</taxon>
        <taxon>Sedentaria</taxon>
        <taxon>Canalipalpata</taxon>
        <taxon>Sabellida</taxon>
        <taxon>Oweniida</taxon>
        <taxon>Oweniidae</taxon>
        <taxon>Owenia</taxon>
    </lineage>
</organism>
<dbReference type="Gene3D" id="2.60.120.10">
    <property type="entry name" value="Jelly Rolls"/>
    <property type="match status" value="1"/>
</dbReference>
<feature type="domain" description="JmjC" evidence="1">
    <location>
        <begin position="123"/>
        <end position="299"/>
    </location>
</feature>
<proteinExistence type="predicted"/>
<dbReference type="InterPro" id="IPR014710">
    <property type="entry name" value="RmlC-like_jellyroll"/>
</dbReference>
<dbReference type="AlphaFoldDB" id="A0A8S4P1W5"/>
<name>A0A8S4P1W5_OWEFU</name>
<evidence type="ECO:0000259" key="1">
    <source>
        <dbReference type="PROSITE" id="PS51184"/>
    </source>
</evidence>
<protein>
    <recommendedName>
        <fullName evidence="1">JmjC domain-containing protein</fullName>
    </recommendedName>
</protein>
<evidence type="ECO:0000313" key="3">
    <source>
        <dbReference type="Proteomes" id="UP000749559"/>
    </source>
</evidence>
<sequence length="299" mass="34128">MSTKGLDLCFDELSLEAKELYLGDEVQYLDRAPSAIEFLRNWVCPNKPVIIKNAIDHWPALQRWEQHSYLRDKIGNKEVTVTATPNGYADAVHQNKFIMPEEKTMTMNSFLDIMETPENYNGVYYVQKQNSNFTAEFSEIIDDAEKEIPWASEALGKCPDAVNFWMGDGRAVTSMHKDHYENLYCVVSGQKHFILHPPTDLPFIPYGNYSAAAYKETTSGQFNIIDQPDIGTVPWISIDPLKPDLEKYPQYAKSQALHVTLNAAKPAAYEATKKLVCDHLFLLYNKLFFSMTEYTATIL</sequence>
<gene>
    <name evidence="2" type="ORF">OFUS_LOCUS12574</name>
</gene>